<comment type="caution">
    <text evidence="1">The sequence shown here is derived from an EMBL/GenBank/DDBJ whole genome shotgun (WGS) entry which is preliminary data.</text>
</comment>
<dbReference type="AlphaFoldDB" id="A0A1Q9E4Q2"/>
<organism evidence="1 2">
    <name type="scientific">Symbiodinium microadriaticum</name>
    <name type="common">Dinoflagellate</name>
    <name type="synonym">Zooxanthella microadriatica</name>
    <dbReference type="NCBI Taxonomy" id="2951"/>
    <lineage>
        <taxon>Eukaryota</taxon>
        <taxon>Sar</taxon>
        <taxon>Alveolata</taxon>
        <taxon>Dinophyceae</taxon>
        <taxon>Suessiales</taxon>
        <taxon>Symbiodiniaceae</taxon>
        <taxon>Symbiodinium</taxon>
    </lineage>
</organism>
<accession>A0A1Q9E4Q2</accession>
<protein>
    <recommendedName>
        <fullName evidence="3">Tudor domain-containing protein</fullName>
    </recommendedName>
</protein>
<dbReference type="Gene3D" id="2.30.30.140">
    <property type="match status" value="1"/>
</dbReference>
<dbReference type="OrthoDB" id="435033at2759"/>
<dbReference type="CDD" id="cd04508">
    <property type="entry name" value="Tudor_SF"/>
    <property type="match status" value="1"/>
</dbReference>
<name>A0A1Q9E4Q2_SYMMI</name>
<reference evidence="1 2" key="1">
    <citation type="submission" date="2016-02" db="EMBL/GenBank/DDBJ databases">
        <title>Genome analysis of coral dinoflagellate symbionts highlights evolutionary adaptations to a symbiotic lifestyle.</title>
        <authorList>
            <person name="Aranda M."/>
            <person name="Li Y."/>
            <person name="Liew Y.J."/>
            <person name="Baumgarten S."/>
            <person name="Simakov O."/>
            <person name="Wilson M."/>
            <person name="Piel J."/>
            <person name="Ashoor H."/>
            <person name="Bougouffa S."/>
            <person name="Bajic V.B."/>
            <person name="Ryu T."/>
            <person name="Ravasi T."/>
            <person name="Bayer T."/>
            <person name="Micklem G."/>
            <person name="Kim H."/>
            <person name="Bhak J."/>
            <person name="Lajeunesse T.C."/>
            <person name="Voolstra C.R."/>
        </authorList>
    </citation>
    <scope>NUCLEOTIDE SEQUENCE [LARGE SCALE GENOMIC DNA]</scope>
    <source>
        <strain evidence="1 2">CCMP2467</strain>
    </source>
</reference>
<proteinExistence type="predicted"/>
<dbReference type="Proteomes" id="UP000186817">
    <property type="component" value="Unassembled WGS sequence"/>
</dbReference>
<evidence type="ECO:0008006" key="3">
    <source>
        <dbReference type="Google" id="ProtNLM"/>
    </source>
</evidence>
<sequence length="164" mass="17937">MDNFQLSCILEEPKILKLGNFPSVAALLACGVVPTGLHEAVDQALRDFGSLLLVLLRPFDSKGFSRKLSSSEAVLGRAFQSAMGSCESFFFGPEPDEVNGANGPIRKGMRVQTQWTIAEGGDGRWYMGTIKRLYNGNKCKINYDDGDSWTGNAREVFDLNGQPP</sequence>
<dbReference type="EMBL" id="LSRX01000265">
    <property type="protein sequence ID" value="OLQ02398.1"/>
    <property type="molecule type" value="Genomic_DNA"/>
</dbReference>
<evidence type="ECO:0000313" key="1">
    <source>
        <dbReference type="EMBL" id="OLQ02398.1"/>
    </source>
</evidence>
<evidence type="ECO:0000313" key="2">
    <source>
        <dbReference type="Proteomes" id="UP000186817"/>
    </source>
</evidence>
<gene>
    <name evidence="1" type="ORF">AK812_SmicGene14770</name>
</gene>
<keyword evidence="2" id="KW-1185">Reference proteome</keyword>